<feature type="region of interest" description="Disordered" evidence="20">
    <location>
        <begin position="199"/>
        <end position="218"/>
    </location>
</feature>
<protein>
    <recommendedName>
        <fullName evidence="17 18">Multifunctional fusion protein</fullName>
    </recommendedName>
    <domain>
        <recommendedName>
            <fullName evidence="17">Integrin beta</fullName>
        </recommendedName>
    </domain>
    <domain>
        <recommendedName>
            <fullName evidence="18">Synaptosomal-associated protein</fullName>
        </recommendedName>
    </domain>
</protein>
<comment type="caution">
    <text evidence="23">The sequence shown here is derived from an EMBL/GenBank/DDBJ whole genome shotgun (WGS) entry which is preliminary data.</text>
</comment>
<dbReference type="Gene3D" id="2.60.40.1510">
    <property type="entry name" value="ntegrin, alpha v. Chain A, domain 3"/>
    <property type="match status" value="1"/>
</dbReference>
<evidence type="ECO:0000256" key="11">
    <source>
        <dbReference type="ARBA" id="ARBA00023037"/>
    </source>
</evidence>
<dbReference type="CDD" id="cd15885">
    <property type="entry name" value="SNARE_SNAP25C"/>
    <property type="match status" value="1"/>
</dbReference>
<dbReference type="SUPFAM" id="SSF58038">
    <property type="entry name" value="SNARE fusion complex"/>
    <property type="match status" value="2"/>
</dbReference>
<keyword evidence="8" id="KW-0677">Repeat</keyword>
<keyword evidence="10" id="KW-0770">Synapse</keyword>
<dbReference type="Pfam" id="PF07974">
    <property type="entry name" value="EGF_2"/>
    <property type="match status" value="1"/>
</dbReference>
<keyword evidence="17" id="KW-0130">Cell adhesion</keyword>
<dbReference type="PANTHER" id="PTHR10082:SF60">
    <property type="entry name" value="INTEGRIN BETA-PS"/>
    <property type="match status" value="1"/>
</dbReference>
<dbReference type="InterPro" id="IPR002369">
    <property type="entry name" value="Integrin_bsu_VWA"/>
</dbReference>
<evidence type="ECO:0000256" key="5">
    <source>
        <dbReference type="ARBA" id="ARBA00022599"/>
    </source>
</evidence>
<keyword evidence="12 19" id="KW-0175">Coiled coil</keyword>
<dbReference type="GO" id="GO:0009986">
    <property type="term" value="C:cell surface"/>
    <property type="evidence" value="ECO:0007669"/>
    <property type="project" value="TreeGrafter"/>
</dbReference>
<dbReference type="GO" id="GO:0007157">
    <property type="term" value="P:heterophilic cell-cell adhesion via plasma membrane cell adhesion molecules"/>
    <property type="evidence" value="ECO:0007669"/>
    <property type="project" value="UniProtKB-ARBA"/>
</dbReference>
<dbReference type="Proteomes" id="UP000770661">
    <property type="component" value="Unassembled WGS sequence"/>
</dbReference>
<evidence type="ECO:0000259" key="22">
    <source>
        <dbReference type="PROSITE" id="PS50192"/>
    </source>
</evidence>
<organism evidence="23 24">
    <name type="scientific">Chionoecetes opilio</name>
    <name type="common">Atlantic snow crab</name>
    <name type="synonym">Cancer opilio</name>
    <dbReference type="NCBI Taxonomy" id="41210"/>
    <lineage>
        <taxon>Eukaryota</taxon>
        <taxon>Metazoa</taxon>
        <taxon>Ecdysozoa</taxon>
        <taxon>Arthropoda</taxon>
        <taxon>Crustacea</taxon>
        <taxon>Multicrustacea</taxon>
        <taxon>Malacostraca</taxon>
        <taxon>Eumalacostraca</taxon>
        <taxon>Eucarida</taxon>
        <taxon>Decapoda</taxon>
        <taxon>Pleocyemata</taxon>
        <taxon>Brachyura</taxon>
        <taxon>Eubrachyura</taxon>
        <taxon>Majoidea</taxon>
        <taxon>Majidae</taxon>
        <taxon>Chionoecetes</taxon>
    </lineage>
</organism>
<dbReference type="PROSITE" id="PS00243">
    <property type="entry name" value="I_EGF_1"/>
    <property type="match status" value="1"/>
</dbReference>
<evidence type="ECO:0000256" key="18">
    <source>
        <dbReference type="RuleBase" id="RU003496"/>
    </source>
</evidence>
<dbReference type="GO" id="GO:0045202">
    <property type="term" value="C:synapse"/>
    <property type="evidence" value="ECO:0007669"/>
    <property type="project" value="UniProtKB-SubCell"/>
</dbReference>
<dbReference type="GO" id="GO:0043005">
    <property type="term" value="C:neuron projection"/>
    <property type="evidence" value="ECO:0007669"/>
    <property type="project" value="UniProtKB-KW"/>
</dbReference>
<dbReference type="GO" id="GO:0007160">
    <property type="term" value="P:cell-matrix adhesion"/>
    <property type="evidence" value="ECO:0007669"/>
    <property type="project" value="TreeGrafter"/>
</dbReference>
<dbReference type="InterPro" id="IPR057243">
    <property type="entry name" value="Integrin_I-EGF_CS"/>
</dbReference>
<evidence type="ECO:0000256" key="8">
    <source>
        <dbReference type="ARBA" id="ARBA00022737"/>
    </source>
</evidence>
<evidence type="ECO:0000256" key="9">
    <source>
        <dbReference type="ARBA" id="ARBA00022989"/>
    </source>
</evidence>
<dbReference type="Pfam" id="PF00362">
    <property type="entry name" value="Integrin_beta"/>
    <property type="match status" value="1"/>
</dbReference>
<dbReference type="AlphaFoldDB" id="A0A8J4XSQ1"/>
<dbReference type="Gene3D" id="1.20.5.100">
    <property type="entry name" value="Cytochrome c1, transmembrane anchor, C-terminal"/>
    <property type="match status" value="1"/>
</dbReference>
<dbReference type="SMART" id="SM00187">
    <property type="entry name" value="INB"/>
    <property type="match status" value="1"/>
</dbReference>
<dbReference type="InterPro" id="IPR013111">
    <property type="entry name" value="EGF_extracell"/>
</dbReference>
<evidence type="ECO:0000313" key="23">
    <source>
        <dbReference type="EMBL" id="KAG0714156.1"/>
    </source>
</evidence>
<comment type="subcellular location">
    <subcellularLocation>
        <location evidence="1 17">Cell membrane</location>
        <topology evidence="1 17">Single-pass type I membrane protein</topology>
    </subcellularLocation>
    <subcellularLocation>
        <location evidence="16">Synapse</location>
        <location evidence="16">Synaptosome</location>
    </subcellularLocation>
</comment>
<evidence type="ECO:0000256" key="7">
    <source>
        <dbReference type="ARBA" id="ARBA00022729"/>
    </source>
</evidence>
<dbReference type="InterPro" id="IPR012896">
    <property type="entry name" value="Integrin_bsu_tail"/>
</dbReference>
<gene>
    <name evidence="23" type="primary">Snap25_1</name>
    <name evidence="23" type="ORF">GWK47_014678</name>
</gene>
<dbReference type="InterPro" id="IPR000928">
    <property type="entry name" value="SNAP-25_dom"/>
</dbReference>
<dbReference type="GO" id="GO:0016477">
    <property type="term" value="P:cell migration"/>
    <property type="evidence" value="ECO:0007669"/>
    <property type="project" value="TreeGrafter"/>
</dbReference>
<feature type="transmembrane region" description="Helical" evidence="21">
    <location>
        <begin position="1012"/>
        <end position="1033"/>
    </location>
</feature>
<evidence type="ECO:0000256" key="21">
    <source>
        <dbReference type="SAM" id="Phobius"/>
    </source>
</evidence>
<sequence>MDEKGTVDVCWWVDEKGTVDVCWWVDEKGTVDECWWVDEKGTVDVCWVDEKGTVDVSCVWMRRVLCMDEKGTVDVCWVDEKGTVDVSCENMEGGAGAPRSDMQELQFKANEGTDESLESTRRMLSLCEESQDVGVKTLVELDTQGQQLDRIEEGMDQINADMKEAEKNLTGMEKCCGLCVLPCNKSSQFKEDESTWKGKEDGVVSSQPQRVMDDRNGLGASGGYIGRITNDAREDEMEDNMGQVNTMVGNLRNMAIDMGSEIENQNRQVNRINAKNITLVETDTEGNLFHCISRESSNYGRFTEACKNAIIDPATVEKIVEDEPLSDDPIMHLRPQRVSLEMRAGESARIRVRYRHLSNYPLDVYCLMDGSRSMSILKTDLAKLTDDIVDGLQKISTNIQLGFGMFVDKPVLPYTDINMWSGSNCRDCVETFSFKNILAVTDDRKAFQDKVNYTQSSTNVDLPEGTLDALMQVASCPHKVNWRSKGLRVVVVFTDAGFHVAGDGRLAGITTPNDKQCHLDAEGEYTHSKLHDYPSVSELTSVLEDSNLYTTFVVAENLVPLYSMLANQLPRSDCSDLKDNSNNIVTIITEFAQEVISTVELMKPKDIMPEVAVAVTAQCQGKAETTTSNCTGMDPGDEAEFFVNIQIKECPKEGPQSASLNFTLKGYPQSFVLDLKLLCQCECDREEDQGLILNADQCNQKGDLRCGVCVCHEGFLGNKCQCEEGTSGSQIDEKNCIQPNVTNSLVCSGQGKCVCGQCQCNDRQNPNEDITGHYCQCTNFKNCYGANGDICSGNGNCKCDRCECSDAWEGRFCDCQTGTAECQASAEEDICSSHGKCVCNKCACEEGYLGRHCQDCQNCEVNCEEHQFCVQCLVFDTEAACEDICSAYNVTIVSDITKVKMELFRSHCYSIYCNSLWSRFKVATLNCLKVCHNDILKRLLGLPRWCSSFLAFARNGFNLAPTGRLVGEEYGQLCTGTDDDGCRYMYQFKHSKDMILLWAEGQKECPKQIQPWAVVGGVLGAVVLVGLLLLISWRVITYAKDKREYESFEKNRSMAIWSEVSTMQINTVKPLIFGLIGPRSGPSNARIRIMGGLYMGGYVKIKKK</sequence>
<evidence type="ECO:0000256" key="12">
    <source>
        <dbReference type="ARBA" id="ARBA00023054"/>
    </source>
</evidence>
<dbReference type="Pfam" id="PF23105">
    <property type="entry name" value="EGF_integrin"/>
    <property type="match status" value="1"/>
</dbReference>
<dbReference type="SMART" id="SM01242">
    <property type="entry name" value="Integrin_B_tail"/>
    <property type="match status" value="1"/>
</dbReference>
<dbReference type="FunFam" id="1.20.5.110:FF:000007">
    <property type="entry name" value="Synaptosomal-associated protein"/>
    <property type="match status" value="1"/>
</dbReference>
<dbReference type="InterPro" id="IPR036465">
    <property type="entry name" value="vWFA_dom_sf"/>
</dbReference>
<comment type="similarity">
    <text evidence="2 17">Belongs to the integrin beta chain family.</text>
</comment>
<evidence type="ECO:0000256" key="2">
    <source>
        <dbReference type="ARBA" id="ARBA00007449"/>
    </source>
</evidence>
<reference evidence="23" key="1">
    <citation type="submission" date="2020-07" db="EMBL/GenBank/DDBJ databases">
        <title>The High-quality genome of the commercially important snow crab, Chionoecetes opilio.</title>
        <authorList>
            <person name="Jeong J.-H."/>
            <person name="Ryu S."/>
        </authorList>
    </citation>
    <scope>NUCLEOTIDE SEQUENCE</scope>
    <source>
        <strain evidence="23">MADBK_172401_WGS</strain>
        <tissue evidence="23">Digestive gland</tissue>
    </source>
</reference>
<evidence type="ECO:0000256" key="1">
    <source>
        <dbReference type="ARBA" id="ARBA00004251"/>
    </source>
</evidence>
<evidence type="ECO:0000313" key="24">
    <source>
        <dbReference type="Proteomes" id="UP000770661"/>
    </source>
</evidence>
<evidence type="ECO:0000256" key="17">
    <source>
        <dbReference type="RuleBase" id="RU000633"/>
    </source>
</evidence>
<proteinExistence type="inferred from homology"/>
<evidence type="ECO:0000256" key="13">
    <source>
        <dbReference type="ARBA" id="ARBA00023136"/>
    </source>
</evidence>
<evidence type="ECO:0000256" key="3">
    <source>
        <dbReference type="ARBA" id="ARBA00009480"/>
    </source>
</evidence>
<accession>A0A8J4XSQ1</accession>
<feature type="domain" description="T-SNARE coiled-coil homology" evidence="22">
    <location>
        <begin position="231"/>
        <end position="273"/>
    </location>
</feature>
<keyword evidence="14" id="KW-1015">Disulfide bond</keyword>
<evidence type="ECO:0000256" key="6">
    <source>
        <dbReference type="ARBA" id="ARBA00022692"/>
    </source>
</evidence>
<dbReference type="InterPro" id="IPR032695">
    <property type="entry name" value="Integrin_dom_sf"/>
</dbReference>
<dbReference type="GO" id="GO:0031201">
    <property type="term" value="C:SNARE complex"/>
    <property type="evidence" value="ECO:0007669"/>
    <property type="project" value="UniProtKB-ARBA"/>
</dbReference>
<dbReference type="GO" id="GO:0008305">
    <property type="term" value="C:integrin complex"/>
    <property type="evidence" value="ECO:0007669"/>
    <property type="project" value="TreeGrafter"/>
</dbReference>
<dbReference type="GO" id="GO:0006887">
    <property type="term" value="P:exocytosis"/>
    <property type="evidence" value="ECO:0007669"/>
    <property type="project" value="UniProtKB-ARBA"/>
</dbReference>
<evidence type="ECO:0000256" key="14">
    <source>
        <dbReference type="ARBA" id="ARBA00023157"/>
    </source>
</evidence>
<dbReference type="GO" id="GO:0005925">
    <property type="term" value="C:focal adhesion"/>
    <property type="evidence" value="ECO:0007669"/>
    <property type="project" value="TreeGrafter"/>
</dbReference>
<dbReference type="Gene3D" id="2.10.25.10">
    <property type="entry name" value="Laminin"/>
    <property type="match status" value="3"/>
</dbReference>
<dbReference type="SMART" id="SM00397">
    <property type="entry name" value="t_SNARE"/>
    <property type="match status" value="2"/>
</dbReference>
<keyword evidence="15" id="KW-0325">Glycoprotein</keyword>
<dbReference type="PRINTS" id="PR01186">
    <property type="entry name" value="INTEGRINB"/>
</dbReference>
<evidence type="ECO:0000256" key="15">
    <source>
        <dbReference type="ARBA" id="ARBA00023180"/>
    </source>
</evidence>
<dbReference type="Pfam" id="PF00835">
    <property type="entry name" value="SNAP-25"/>
    <property type="match status" value="1"/>
</dbReference>
<evidence type="ECO:0000256" key="19">
    <source>
        <dbReference type="SAM" id="Coils"/>
    </source>
</evidence>
<dbReference type="SUPFAM" id="SSF53300">
    <property type="entry name" value="vWA-like"/>
    <property type="match status" value="1"/>
</dbReference>
<dbReference type="FunFam" id="1.20.5.110:FF:000018">
    <property type="entry name" value="Synaptosomal-associated protein"/>
    <property type="match status" value="1"/>
</dbReference>
<dbReference type="GO" id="GO:0033627">
    <property type="term" value="P:cell adhesion mediated by integrin"/>
    <property type="evidence" value="ECO:0007669"/>
    <property type="project" value="TreeGrafter"/>
</dbReference>
<name>A0A8J4XSQ1_CHIOP</name>
<evidence type="ECO:0000256" key="4">
    <source>
        <dbReference type="ARBA" id="ARBA00022475"/>
    </source>
</evidence>
<keyword evidence="6 17" id="KW-0812">Transmembrane</keyword>
<dbReference type="EMBL" id="JACEEZ010020758">
    <property type="protein sequence ID" value="KAG0714156.1"/>
    <property type="molecule type" value="Genomic_DNA"/>
</dbReference>
<keyword evidence="4" id="KW-1003">Cell membrane</keyword>
<dbReference type="SUPFAM" id="SSF69179">
    <property type="entry name" value="Integrin domains"/>
    <property type="match status" value="1"/>
</dbReference>
<dbReference type="PANTHER" id="PTHR10082">
    <property type="entry name" value="INTEGRIN BETA SUBUNIT"/>
    <property type="match status" value="1"/>
</dbReference>
<dbReference type="InterPro" id="IPR000727">
    <property type="entry name" value="T_SNARE_dom"/>
</dbReference>
<keyword evidence="7" id="KW-0732">Signal</keyword>
<comment type="similarity">
    <text evidence="3 18">Belongs to the SNAP-25 family.</text>
</comment>
<dbReference type="FunFam" id="2.10.25.10:FF:000155">
    <property type="entry name" value="Integrin beta"/>
    <property type="match status" value="1"/>
</dbReference>
<dbReference type="InterPro" id="IPR015812">
    <property type="entry name" value="Integrin_bsu"/>
</dbReference>
<keyword evidence="13 21" id="KW-0472">Membrane</keyword>
<keyword evidence="11 17" id="KW-0401">Integrin</keyword>
<dbReference type="Gene3D" id="3.40.50.410">
    <property type="entry name" value="von Willebrand factor, type A domain"/>
    <property type="match status" value="1"/>
</dbReference>
<dbReference type="PROSITE" id="PS50192">
    <property type="entry name" value="T_SNARE"/>
    <property type="match status" value="2"/>
</dbReference>
<evidence type="ECO:0000256" key="10">
    <source>
        <dbReference type="ARBA" id="ARBA00023018"/>
    </source>
</evidence>
<dbReference type="OrthoDB" id="410592at2759"/>
<dbReference type="GO" id="GO:0005178">
    <property type="term" value="F:integrin binding"/>
    <property type="evidence" value="ECO:0007669"/>
    <property type="project" value="TreeGrafter"/>
</dbReference>
<dbReference type="Gene3D" id="1.20.5.110">
    <property type="match status" value="2"/>
</dbReference>
<feature type="domain" description="T-SNARE coiled-coil homology" evidence="22">
    <location>
        <begin position="110"/>
        <end position="172"/>
    </location>
</feature>
<keyword evidence="24" id="KW-1185">Reference proteome</keyword>
<evidence type="ECO:0000256" key="20">
    <source>
        <dbReference type="SAM" id="MobiDB-lite"/>
    </source>
</evidence>
<feature type="coiled-coil region" evidence="19">
    <location>
        <begin position="148"/>
        <end position="175"/>
    </location>
</feature>
<evidence type="ECO:0000256" key="16">
    <source>
        <dbReference type="ARBA" id="ARBA00034102"/>
    </source>
</evidence>
<dbReference type="InterPro" id="IPR057073">
    <property type="entry name" value="EGF_integrin_2"/>
</dbReference>
<dbReference type="GO" id="GO:0007229">
    <property type="term" value="P:integrin-mediated signaling pathway"/>
    <property type="evidence" value="ECO:0007669"/>
    <property type="project" value="UniProtKB-KW"/>
</dbReference>
<keyword evidence="5" id="KW-0771">Synaptosome</keyword>
<dbReference type="CDD" id="cd15889">
    <property type="entry name" value="SNARE_SNAP25N_23N"/>
    <property type="match status" value="1"/>
</dbReference>
<keyword evidence="9 21" id="KW-1133">Transmembrane helix</keyword>